<sequence>MSAPIEIPERHDMSTRITPDHSTRFLSSNGAAYLAIIAAAGFMVMLIAVSLLGVGKVDDTDKPFIPPSLDLGRIDSGPAVAPPIWPVPGSMPAPTTDVSAIDLAQSVVRVSYDGLSVLGGVEEQRARIAPVATPQFAQLLRNSYTGRYYLPTGAFAGVAAGVPTMLVGPTRPALAAGVAPLRIITSTARAAQSDTIATVDVHLIVLQDNTFRLPAVVRVHLIHTDRWWVSAIDDGQSQPVEN</sequence>
<dbReference type="EMBL" id="BAEH01000051">
    <property type="protein sequence ID" value="GAB18306.1"/>
    <property type="molecule type" value="Genomic_DNA"/>
</dbReference>
<keyword evidence="1" id="KW-0812">Transmembrane</keyword>
<keyword evidence="3" id="KW-1185">Reference proteome</keyword>
<gene>
    <name evidence="2" type="ORF">GOEFS_051_00010</name>
</gene>
<accession>H0QZQ5</accession>
<keyword evidence="1" id="KW-0472">Membrane</keyword>
<evidence type="ECO:0000256" key="1">
    <source>
        <dbReference type="SAM" id="Phobius"/>
    </source>
</evidence>
<name>H0QZQ5_9ACTN</name>
<evidence type="ECO:0000313" key="3">
    <source>
        <dbReference type="Proteomes" id="UP000035034"/>
    </source>
</evidence>
<keyword evidence="1" id="KW-1133">Transmembrane helix</keyword>
<comment type="caution">
    <text evidence="2">The sequence shown here is derived from an EMBL/GenBank/DDBJ whole genome shotgun (WGS) entry which is preliminary data.</text>
</comment>
<evidence type="ECO:0000313" key="2">
    <source>
        <dbReference type="EMBL" id="GAB18306.1"/>
    </source>
</evidence>
<reference evidence="2 3" key="1">
    <citation type="submission" date="2011-12" db="EMBL/GenBank/DDBJ databases">
        <title>Whole genome shotgun sequence of Gordonia effusa NBRC 100432.</title>
        <authorList>
            <person name="Yoshida I."/>
            <person name="Takarada H."/>
            <person name="Hosoyama A."/>
            <person name="Tsuchikane K."/>
            <person name="Katsumata H."/>
            <person name="Yamazaki S."/>
            <person name="Fujita N."/>
        </authorList>
    </citation>
    <scope>NUCLEOTIDE SEQUENCE [LARGE SCALE GENOMIC DNA]</scope>
    <source>
        <strain evidence="2 3">NBRC 100432</strain>
    </source>
</reference>
<dbReference type="Proteomes" id="UP000035034">
    <property type="component" value="Unassembled WGS sequence"/>
</dbReference>
<dbReference type="AlphaFoldDB" id="H0QZQ5"/>
<protein>
    <submittedName>
        <fullName evidence="2">Uncharacterized protein</fullName>
    </submittedName>
</protein>
<organism evidence="2 3">
    <name type="scientific">Gordonia effusa NBRC 100432</name>
    <dbReference type="NCBI Taxonomy" id="1077974"/>
    <lineage>
        <taxon>Bacteria</taxon>
        <taxon>Bacillati</taxon>
        <taxon>Actinomycetota</taxon>
        <taxon>Actinomycetes</taxon>
        <taxon>Mycobacteriales</taxon>
        <taxon>Gordoniaceae</taxon>
        <taxon>Gordonia</taxon>
    </lineage>
</organism>
<proteinExistence type="predicted"/>
<feature type="transmembrane region" description="Helical" evidence="1">
    <location>
        <begin position="31"/>
        <end position="54"/>
    </location>
</feature>